<reference evidence="12" key="1">
    <citation type="submission" date="2023-07" db="EMBL/GenBank/DDBJ databases">
        <title>A chromosome-level genome assembly of Lolium multiflorum.</title>
        <authorList>
            <person name="Chen Y."/>
            <person name="Copetti D."/>
            <person name="Kolliker R."/>
            <person name="Studer B."/>
        </authorList>
    </citation>
    <scope>NUCLEOTIDE SEQUENCE</scope>
    <source>
        <strain evidence="12">02402/16</strain>
        <tissue evidence="12">Leaf</tissue>
    </source>
</reference>
<evidence type="ECO:0000256" key="8">
    <source>
        <dbReference type="ARBA" id="ARBA00022989"/>
    </source>
</evidence>
<dbReference type="PANTHER" id="PTHR13050">
    <property type="entry name" value="USE1-LIKE PROTEIN"/>
    <property type="match status" value="1"/>
</dbReference>
<comment type="caution">
    <text evidence="12">The sequence shown here is derived from an EMBL/GenBank/DDBJ whole genome shotgun (WGS) entry which is preliminary data.</text>
</comment>
<comment type="subcellular location">
    <subcellularLocation>
        <location evidence="1">Endoplasmic reticulum membrane</location>
        <topology evidence="1">Single-pass type IV membrane protein</topology>
    </subcellularLocation>
</comment>
<dbReference type="Proteomes" id="UP001231189">
    <property type="component" value="Unassembled WGS sequence"/>
</dbReference>
<dbReference type="CDD" id="cd15860">
    <property type="entry name" value="SNARE_USE1"/>
    <property type="match status" value="1"/>
</dbReference>
<evidence type="ECO:0000256" key="4">
    <source>
        <dbReference type="ARBA" id="ARBA00022692"/>
    </source>
</evidence>
<keyword evidence="3" id="KW-0813">Transport</keyword>
<evidence type="ECO:0000313" key="12">
    <source>
        <dbReference type="EMBL" id="KAK1606636.1"/>
    </source>
</evidence>
<feature type="transmembrane region" description="Helical" evidence="11">
    <location>
        <begin position="264"/>
        <end position="283"/>
    </location>
</feature>
<feature type="region of interest" description="Disordered" evidence="10">
    <location>
        <begin position="122"/>
        <end position="180"/>
    </location>
</feature>
<evidence type="ECO:0000256" key="10">
    <source>
        <dbReference type="SAM" id="MobiDB-lite"/>
    </source>
</evidence>
<gene>
    <name evidence="12" type="ORF">QYE76_030309</name>
</gene>
<dbReference type="GO" id="GO:0006890">
    <property type="term" value="P:retrograde vesicle-mediated transport, Golgi to endoplasmic reticulum"/>
    <property type="evidence" value="ECO:0007669"/>
    <property type="project" value="TreeGrafter"/>
</dbReference>
<feature type="compositionally biased region" description="Basic and acidic residues" evidence="10">
    <location>
        <begin position="169"/>
        <end position="180"/>
    </location>
</feature>
<evidence type="ECO:0000313" key="13">
    <source>
        <dbReference type="Proteomes" id="UP001231189"/>
    </source>
</evidence>
<keyword evidence="7" id="KW-0653">Protein transport</keyword>
<keyword evidence="9 11" id="KW-0472">Membrane</keyword>
<keyword evidence="6" id="KW-0931">ER-Golgi transport</keyword>
<dbReference type="GO" id="GO:0031201">
    <property type="term" value="C:SNARE complex"/>
    <property type="evidence" value="ECO:0007669"/>
    <property type="project" value="TreeGrafter"/>
</dbReference>
<evidence type="ECO:0000256" key="2">
    <source>
        <dbReference type="ARBA" id="ARBA00007891"/>
    </source>
</evidence>
<dbReference type="EMBL" id="JAUUTY010000007">
    <property type="protein sequence ID" value="KAK1606636.1"/>
    <property type="molecule type" value="Genomic_DNA"/>
</dbReference>
<name>A0AAD8VIN9_LOLMU</name>
<keyword evidence="4 11" id="KW-0812">Transmembrane</keyword>
<evidence type="ECO:0000256" key="3">
    <source>
        <dbReference type="ARBA" id="ARBA00022448"/>
    </source>
</evidence>
<evidence type="ECO:0000256" key="7">
    <source>
        <dbReference type="ARBA" id="ARBA00022927"/>
    </source>
</evidence>
<dbReference type="InterPro" id="IPR019150">
    <property type="entry name" value="Vesicle_transport_protein_Use1"/>
</dbReference>
<organism evidence="12 13">
    <name type="scientific">Lolium multiflorum</name>
    <name type="common">Italian ryegrass</name>
    <name type="synonym">Lolium perenne subsp. multiflorum</name>
    <dbReference type="NCBI Taxonomy" id="4521"/>
    <lineage>
        <taxon>Eukaryota</taxon>
        <taxon>Viridiplantae</taxon>
        <taxon>Streptophyta</taxon>
        <taxon>Embryophyta</taxon>
        <taxon>Tracheophyta</taxon>
        <taxon>Spermatophyta</taxon>
        <taxon>Magnoliopsida</taxon>
        <taxon>Liliopsida</taxon>
        <taxon>Poales</taxon>
        <taxon>Poaceae</taxon>
        <taxon>BOP clade</taxon>
        <taxon>Pooideae</taxon>
        <taxon>Poodae</taxon>
        <taxon>Poeae</taxon>
        <taxon>Poeae Chloroplast Group 2 (Poeae type)</taxon>
        <taxon>Loliodinae</taxon>
        <taxon>Loliinae</taxon>
        <taxon>Lolium</taxon>
    </lineage>
</organism>
<evidence type="ECO:0000256" key="1">
    <source>
        <dbReference type="ARBA" id="ARBA00004163"/>
    </source>
</evidence>
<accession>A0AAD8VIN9</accession>
<evidence type="ECO:0000256" key="11">
    <source>
        <dbReference type="SAM" id="Phobius"/>
    </source>
</evidence>
<sequence>MLLPAANWLCEILEFVVIDDGGPFRRAWCSGRASPPVTERSQVFAGLIMVFSKVEVNLRRLLEAAPRQQNQAKLVHYITTARELLEQLGAEITPEGTSSVSKAKLSEYSEKIEALAIQLAAPVPENENPVDESREEENSYEKEKVGSPISLSSGLRRRSMAHAEVGPSSHERKERDTGAPIKLDAEAQAHIEKHRKLQEDLTDEMVDLARQLKESSMLMNQSVQDTDKILDSTERAVEHSLASTGRATARASEVYSLASKTTCFQWLLIFMMTCMFVMVVLLIRVT</sequence>
<comment type="similarity">
    <text evidence="2">Belongs to the USE1 family.</text>
</comment>
<dbReference type="GO" id="GO:0015031">
    <property type="term" value="P:protein transport"/>
    <property type="evidence" value="ECO:0007669"/>
    <property type="project" value="UniProtKB-KW"/>
</dbReference>
<evidence type="ECO:0000256" key="9">
    <source>
        <dbReference type="ARBA" id="ARBA00023136"/>
    </source>
</evidence>
<dbReference type="GO" id="GO:0005484">
    <property type="term" value="F:SNAP receptor activity"/>
    <property type="evidence" value="ECO:0007669"/>
    <property type="project" value="TreeGrafter"/>
</dbReference>
<dbReference type="GO" id="GO:0005789">
    <property type="term" value="C:endoplasmic reticulum membrane"/>
    <property type="evidence" value="ECO:0007669"/>
    <property type="project" value="UniProtKB-SubCell"/>
</dbReference>
<dbReference type="Pfam" id="PF09753">
    <property type="entry name" value="Use1"/>
    <property type="match status" value="1"/>
</dbReference>
<evidence type="ECO:0000256" key="5">
    <source>
        <dbReference type="ARBA" id="ARBA00022824"/>
    </source>
</evidence>
<keyword evidence="5" id="KW-0256">Endoplasmic reticulum</keyword>
<evidence type="ECO:0000256" key="6">
    <source>
        <dbReference type="ARBA" id="ARBA00022892"/>
    </source>
</evidence>
<feature type="compositionally biased region" description="Basic and acidic residues" evidence="10">
    <location>
        <begin position="136"/>
        <end position="145"/>
    </location>
</feature>
<dbReference type="AlphaFoldDB" id="A0AAD8VIN9"/>
<protein>
    <recommendedName>
        <fullName evidence="14">Membrane fusion protein Use1</fullName>
    </recommendedName>
</protein>
<evidence type="ECO:0008006" key="14">
    <source>
        <dbReference type="Google" id="ProtNLM"/>
    </source>
</evidence>
<dbReference type="PANTHER" id="PTHR13050:SF7">
    <property type="entry name" value="VESICLE TRANSPORT PROTEIN USE1"/>
    <property type="match status" value="1"/>
</dbReference>
<proteinExistence type="inferred from homology"/>
<keyword evidence="8 11" id="KW-1133">Transmembrane helix</keyword>
<keyword evidence="13" id="KW-1185">Reference proteome</keyword>